<dbReference type="NCBIfam" id="TIGR01536">
    <property type="entry name" value="asn_synth_AEB"/>
    <property type="match status" value="1"/>
</dbReference>
<evidence type="ECO:0000256" key="2">
    <source>
        <dbReference type="ARBA" id="ARBA00005752"/>
    </source>
</evidence>
<evidence type="ECO:0000256" key="8">
    <source>
        <dbReference type="PIRSR" id="PIRSR001589-1"/>
    </source>
</evidence>
<dbReference type="Pfam" id="PF13537">
    <property type="entry name" value="GATase_7"/>
    <property type="match status" value="1"/>
</dbReference>
<dbReference type="Proteomes" id="UP000034006">
    <property type="component" value="Unassembled WGS sequence"/>
</dbReference>
<dbReference type="AlphaFoldDB" id="A0A0G1HZ98"/>
<evidence type="ECO:0000256" key="3">
    <source>
        <dbReference type="ARBA" id="ARBA00012737"/>
    </source>
</evidence>
<gene>
    <name evidence="12" type="ORF">UW44_C0001G0038</name>
</gene>
<dbReference type="STRING" id="1618387.UW44_C0001G0038"/>
<proteinExistence type="inferred from homology"/>
<feature type="binding site" evidence="9">
    <location>
        <begin position="365"/>
        <end position="366"/>
    </location>
    <ligand>
        <name>ATP</name>
        <dbReference type="ChEBI" id="CHEBI:30616"/>
    </ligand>
</feature>
<dbReference type="InterPro" id="IPR033738">
    <property type="entry name" value="AsnB_N"/>
</dbReference>
<feature type="site" description="Important for beta-aspartyl-AMP intermediate formation" evidence="10">
    <location>
        <position position="367"/>
    </location>
</feature>
<dbReference type="Gene3D" id="3.40.50.620">
    <property type="entry name" value="HUPs"/>
    <property type="match status" value="1"/>
</dbReference>
<feature type="binding site" evidence="9">
    <location>
        <position position="98"/>
    </location>
    <ligand>
        <name>L-glutamine</name>
        <dbReference type="ChEBI" id="CHEBI:58359"/>
    </ligand>
</feature>
<dbReference type="InterPro" id="IPR029055">
    <property type="entry name" value="Ntn_hydrolases_N"/>
</dbReference>
<dbReference type="PIRSF" id="PIRSF001589">
    <property type="entry name" value="Asn_synthetase_glu-h"/>
    <property type="match status" value="1"/>
</dbReference>
<feature type="binding site" evidence="9">
    <location>
        <position position="291"/>
    </location>
    <ligand>
        <name>ATP</name>
        <dbReference type="ChEBI" id="CHEBI:30616"/>
    </ligand>
</feature>
<evidence type="ECO:0000256" key="7">
    <source>
        <dbReference type="ARBA" id="ARBA00048741"/>
    </source>
</evidence>
<reference evidence="12 13" key="1">
    <citation type="journal article" date="2015" name="Nature">
        <title>rRNA introns, odd ribosomes, and small enigmatic genomes across a large radiation of phyla.</title>
        <authorList>
            <person name="Brown C.T."/>
            <person name="Hug L.A."/>
            <person name="Thomas B.C."/>
            <person name="Sharon I."/>
            <person name="Castelle C.J."/>
            <person name="Singh A."/>
            <person name="Wilkins M.J."/>
            <person name="Williams K.H."/>
            <person name="Banfield J.F."/>
        </authorList>
    </citation>
    <scope>NUCLEOTIDE SEQUENCE [LARGE SCALE GENOMIC DNA]</scope>
</reference>
<evidence type="ECO:0000256" key="5">
    <source>
        <dbReference type="ARBA" id="ARBA00022840"/>
    </source>
</evidence>
<dbReference type="GO" id="GO:0006529">
    <property type="term" value="P:asparagine biosynthetic process"/>
    <property type="evidence" value="ECO:0007669"/>
    <property type="project" value="UniProtKB-KW"/>
</dbReference>
<dbReference type="SUPFAM" id="SSF56235">
    <property type="entry name" value="N-terminal nucleophile aminohydrolases (Ntn hydrolases)"/>
    <property type="match status" value="1"/>
</dbReference>
<keyword evidence="8" id="KW-0028">Amino-acid biosynthesis</keyword>
<dbReference type="EMBL" id="LCIH01000001">
    <property type="protein sequence ID" value="KKT52486.1"/>
    <property type="molecule type" value="Genomic_DNA"/>
</dbReference>
<dbReference type="InterPro" id="IPR001962">
    <property type="entry name" value="Asn_synthase"/>
</dbReference>
<keyword evidence="6 8" id="KW-0315">Glutamine amidotransferase</keyword>
<comment type="catalytic activity">
    <reaction evidence="7">
        <text>L-aspartate + L-glutamine + ATP + H2O = L-asparagine + L-glutamate + AMP + diphosphate + H(+)</text>
        <dbReference type="Rhea" id="RHEA:12228"/>
        <dbReference type="ChEBI" id="CHEBI:15377"/>
        <dbReference type="ChEBI" id="CHEBI:15378"/>
        <dbReference type="ChEBI" id="CHEBI:29985"/>
        <dbReference type="ChEBI" id="CHEBI:29991"/>
        <dbReference type="ChEBI" id="CHEBI:30616"/>
        <dbReference type="ChEBI" id="CHEBI:33019"/>
        <dbReference type="ChEBI" id="CHEBI:58048"/>
        <dbReference type="ChEBI" id="CHEBI:58359"/>
        <dbReference type="ChEBI" id="CHEBI:456215"/>
        <dbReference type="EC" id="6.3.5.4"/>
    </reaction>
</comment>
<protein>
    <recommendedName>
        <fullName evidence="3">asparagine synthase (glutamine-hydrolyzing)</fullName>
        <ecNumber evidence="3">6.3.5.4</ecNumber>
    </recommendedName>
</protein>
<evidence type="ECO:0000256" key="10">
    <source>
        <dbReference type="PIRSR" id="PIRSR001589-3"/>
    </source>
</evidence>
<dbReference type="PANTHER" id="PTHR43284">
    <property type="entry name" value="ASPARAGINE SYNTHETASE (GLUTAMINE-HYDROLYZING)"/>
    <property type="match status" value="1"/>
</dbReference>
<dbReference type="PATRIC" id="fig|1618387.3.peg.38"/>
<evidence type="ECO:0000256" key="4">
    <source>
        <dbReference type="ARBA" id="ARBA00022741"/>
    </source>
</evidence>
<evidence type="ECO:0000256" key="1">
    <source>
        <dbReference type="ARBA" id="ARBA00005187"/>
    </source>
</evidence>
<dbReference type="SUPFAM" id="SSF52402">
    <property type="entry name" value="Adenine nucleotide alpha hydrolases-like"/>
    <property type="match status" value="1"/>
</dbReference>
<dbReference type="CDD" id="cd00712">
    <property type="entry name" value="AsnB"/>
    <property type="match status" value="1"/>
</dbReference>
<dbReference type="InterPro" id="IPR014729">
    <property type="entry name" value="Rossmann-like_a/b/a_fold"/>
</dbReference>
<accession>A0A0G1HZ98</accession>
<dbReference type="GO" id="GO:0005829">
    <property type="term" value="C:cytosol"/>
    <property type="evidence" value="ECO:0007669"/>
    <property type="project" value="TreeGrafter"/>
</dbReference>
<dbReference type="CDD" id="cd01991">
    <property type="entry name" value="Asn_synthase_B_C"/>
    <property type="match status" value="1"/>
</dbReference>
<comment type="caution">
    <text evidence="12">The sequence shown here is derived from an EMBL/GenBank/DDBJ whole genome shotgun (WGS) entry which is preliminary data.</text>
</comment>
<feature type="domain" description="Glutamine amidotransferase type-2" evidence="11">
    <location>
        <begin position="2"/>
        <end position="213"/>
    </location>
</feature>
<dbReference type="InterPro" id="IPR006426">
    <property type="entry name" value="Asn_synth_AEB"/>
</dbReference>
<evidence type="ECO:0000313" key="12">
    <source>
        <dbReference type="EMBL" id="KKT52486.1"/>
    </source>
</evidence>
<feature type="active site" description="For GATase activity" evidence="8">
    <location>
        <position position="2"/>
    </location>
</feature>
<comment type="similarity">
    <text evidence="2">Belongs to the asparagine synthetase family.</text>
</comment>
<evidence type="ECO:0000256" key="9">
    <source>
        <dbReference type="PIRSR" id="PIRSR001589-2"/>
    </source>
</evidence>
<dbReference type="GO" id="GO:0004066">
    <property type="term" value="F:asparagine synthase (glutamine-hydrolyzing) activity"/>
    <property type="evidence" value="ECO:0007669"/>
    <property type="project" value="UniProtKB-EC"/>
</dbReference>
<dbReference type="Pfam" id="PF00733">
    <property type="entry name" value="Asn_synthase"/>
    <property type="match status" value="1"/>
</dbReference>
<keyword evidence="4 9" id="KW-0547">Nucleotide-binding</keyword>
<comment type="pathway">
    <text evidence="1">Amino-acid biosynthesis; L-asparagine biosynthesis; L-asparagine from L-aspartate (L-Gln route): step 1/1.</text>
</comment>
<dbReference type="PANTHER" id="PTHR43284:SF1">
    <property type="entry name" value="ASPARAGINE SYNTHETASE"/>
    <property type="match status" value="1"/>
</dbReference>
<evidence type="ECO:0000313" key="13">
    <source>
        <dbReference type="Proteomes" id="UP000034006"/>
    </source>
</evidence>
<dbReference type="Gene3D" id="3.60.20.10">
    <property type="entry name" value="Glutamine Phosphoribosylpyrophosphate, subunit 1, domain 1"/>
    <property type="match status" value="1"/>
</dbReference>
<dbReference type="InterPro" id="IPR051786">
    <property type="entry name" value="ASN_synthetase/amidase"/>
</dbReference>
<name>A0A0G1HZ98_9BACT</name>
<keyword evidence="8" id="KW-0061">Asparagine biosynthesis</keyword>
<keyword evidence="5 9" id="KW-0067">ATP-binding</keyword>
<dbReference type="PROSITE" id="PS51278">
    <property type="entry name" value="GATASE_TYPE_2"/>
    <property type="match status" value="1"/>
</dbReference>
<dbReference type="GO" id="GO:0005524">
    <property type="term" value="F:ATP binding"/>
    <property type="evidence" value="ECO:0007669"/>
    <property type="project" value="UniProtKB-KW"/>
</dbReference>
<dbReference type="InterPro" id="IPR017932">
    <property type="entry name" value="GATase_2_dom"/>
</dbReference>
<evidence type="ECO:0000259" key="11">
    <source>
        <dbReference type="PROSITE" id="PS51278"/>
    </source>
</evidence>
<organism evidence="12 13">
    <name type="scientific">Candidatus Collierbacteria bacterium GW2011_GWB2_44_22</name>
    <dbReference type="NCBI Taxonomy" id="1618387"/>
    <lineage>
        <taxon>Bacteria</taxon>
        <taxon>Candidatus Collieribacteriota</taxon>
    </lineage>
</organism>
<evidence type="ECO:0000256" key="6">
    <source>
        <dbReference type="ARBA" id="ARBA00022962"/>
    </source>
</evidence>
<sequence length="611" mass="70912">MCGIVGQVNKKNKVDPHVFEKMLSSLGRRGPDQKGQYFSNNIALGQTRLSIVDLSENGRQPMFNEDKTVAIVFNGEIYNFLNVKKSLKRKHTWNSVSDTESIIHGYEEYGKEIVKRIDGMFAFGLYDQTKNLITLGRDRFGKKPLYYFLDDSTFCFASELKAIVSNPQIRNKVSINYQAIEKFIFYGYIPSPETIYKNIFKLEAATTIQFDIRKWKLTNKKRFWDLGQIKTVGHLDEIEIVNKIDKLLDSAVKKRLMSDVPLGLFLSGGIDSSLIAHYMSKHASNICTYTVSYKDTPEADESKYVRQVVHQYNLDYHLCEFSGKDVQATFLEIMDYLDEPLADAAVVPLYFVAKQAKKDMTVVLSGDGGDEIFGGYEKYRAQSLIERTKYLKPLAFLLGRMSFSPNINKLLSGYQYQFPERQFIFGSGSFMREEAEQLFNHKLSMAEVFSEAYLAETEFEQNDIVNKSLYLDCRIQLPDWYLVKGDRACMAASVEMRNPFLDTALAEYAFTLNGNWKIRDGVTKHLTKKLAERFYPKEFIYRPKRGFGVPLDKWIKKELRETFSHYLHQKNNLFNQKYVNKMYRDHMDGLQDNQFKLLRIFAVNYWLSQHG</sequence>
<dbReference type="EC" id="6.3.5.4" evidence="3"/>